<dbReference type="EMBL" id="CABPSR010000023">
    <property type="protein sequence ID" value="VVE85093.1"/>
    <property type="molecule type" value="Genomic_DNA"/>
</dbReference>
<proteinExistence type="predicted"/>
<dbReference type="RefSeq" id="WP_150811235.1">
    <property type="nucleotide sequence ID" value="NZ_CABPSR010000023.1"/>
</dbReference>
<dbReference type="SMART" id="SM00862">
    <property type="entry name" value="Trans_reg_C"/>
    <property type="match status" value="1"/>
</dbReference>
<reference evidence="4 5" key="1">
    <citation type="submission" date="2019-08" db="EMBL/GenBank/DDBJ databases">
        <authorList>
            <person name="Peeters C."/>
        </authorList>
    </citation>
    <scope>NUCLEOTIDE SEQUENCE [LARGE SCALE GENOMIC DNA]</scope>
    <source>
        <strain evidence="4 5">LMG 31121</strain>
    </source>
</reference>
<evidence type="ECO:0000313" key="4">
    <source>
        <dbReference type="EMBL" id="VVE85093.1"/>
    </source>
</evidence>
<evidence type="ECO:0000256" key="1">
    <source>
        <dbReference type="ARBA" id="ARBA00023125"/>
    </source>
</evidence>
<feature type="DNA-binding region" description="OmpR/PhoB-type" evidence="2">
    <location>
        <begin position="7"/>
        <end position="109"/>
    </location>
</feature>
<keyword evidence="1 2" id="KW-0238">DNA-binding</keyword>
<dbReference type="InterPro" id="IPR016032">
    <property type="entry name" value="Sig_transdc_resp-reg_C-effctor"/>
</dbReference>
<name>A0A5E5BKN7_9BURK</name>
<organism evidence="4 5">
    <name type="scientific">Pandoraea sputorum</name>
    <dbReference type="NCBI Taxonomy" id="93222"/>
    <lineage>
        <taxon>Bacteria</taxon>
        <taxon>Pseudomonadati</taxon>
        <taxon>Pseudomonadota</taxon>
        <taxon>Betaproteobacteria</taxon>
        <taxon>Burkholderiales</taxon>
        <taxon>Burkholderiaceae</taxon>
        <taxon>Pandoraea</taxon>
    </lineage>
</organism>
<dbReference type="Gene3D" id="1.10.10.10">
    <property type="entry name" value="Winged helix-like DNA-binding domain superfamily/Winged helix DNA-binding domain"/>
    <property type="match status" value="1"/>
</dbReference>
<dbReference type="Pfam" id="PF00486">
    <property type="entry name" value="Trans_reg_C"/>
    <property type="match status" value="1"/>
</dbReference>
<accession>A0A5E5BKN7</accession>
<dbReference type="CDD" id="cd00383">
    <property type="entry name" value="trans_reg_C"/>
    <property type="match status" value="1"/>
</dbReference>
<sequence>MHRIFMYEFRVNGSAVFSPKDNLLVNQQLGRALPLAPVASRLLLFLCCHPNLIVKRRDIFRAVWEDFGFEVSQGSINQTIFVLRSALDDAGVGADCIRTIPRIGYCLLAGVERITHETCGAA</sequence>
<evidence type="ECO:0000313" key="5">
    <source>
        <dbReference type="Proteomes" id="UP000335538"/>
    </source>
</evidence>
<dbReference type="AlphaFoldDB" id="A0A5E5BKN7"/>
<dbReference type="GO" id="GO:0006355">
    <property type="term" value="P:regulation of DNA-templated transcription"/>
    <property type="evidence" value="ECO:0007669"/>
    <property type="project" value="InterPro"/>
</dbReference>
<dbReference type="Proteomes" id="UP000335538">
    <property type="component" value="Unassembled WGS sequence"/>
</dbReference>
<gene>
    <name evidence="4" type="ORF">PSP31121_05084</name>
</gene>
<dbReference type="InterPro" id="IPR036388">
    <property type="entry name" value="WH-like_DNA-bd_sf"/>
</dbReference>
<dbReference type="GO" id="GO:0003677">
    <property type="term" value="F:DNA binding"/>
    <property type="evidence" value="ECO:0007669"/>
    <property type="project" value="UniProtKB-UniRule"/>
</dbReference>
<evidence type="ECO:0000259" key="3">
    <source>
        <dbReference type="PROSITE" id="PS51755"/>
    </source>
</evidence>
<evidence type="ECO:0000256" key="2">
    <source>
        <dbReference type="PROSITE-ProRule" id="PRU01091"/>
    </source>
</evidence>
<dbReference type="InterPro" id="IPR001867">
    <property type="entry name" value="OmpR/PhoB-type_DNA-bd"/>
</dbReference>
<protein>
    <recommendedName>
        <fullName evidence="3">OmpR/PhoB-type domain-containing protein</fullName>
    </recommendedName>
</protein>
<dbReference type="PROSITE" id="PS51755">
    <property type="entry name" value="OMPR_PHOB"/>
    <property type="match status" value="1"/>
</dbReference>
<dbReference type="GO" id="GO:0000160">
    <property type="term" value="P:phosphorelay signal transduction system"/>
    <property type="evidence" value="ECO:0007669"/>
    <property type="project" value="InterPro"/>
</dbReference>
<feature type="domain" description="OmpR/PhoB-type" evidence="3">
    <location>
        <begin position="7"/>
        <end position="109"/>
    </location>
</feature>
<dbReference type="SUPFAM" id="SSF46894">
    <property type="entry name" value="C-terminal effector domain of the bipartite response regulators"/>
    <property type="match status" value="1"/>
</dbReference>